<evidence type="ECO:0000313" key="1">
    <source>
        <dbReference type="EMBL" id="OTG23724.1"/>
    </source>
</evidence>
<reference evidence="2" key="1">
    <citation type="journal article" date="2017" name="Nature">
        <title>The sunflower genome provides insights into oil metabolism, flowering and Asterid evolution.</title>
        <authorList>
            <person name="Badouin H."/>
            <person name="Gouzy J."/>
            <person name="Grassa C.J."/>
            <person name="Murat F."/>
            <person name="Staton S.E."/>
            <person name="Cottret L."/>
            <person name="Lelandais-Briere C."/>
            <person name="Owens G.L."/>
            <person name="Carrere S."/>
            <person name="Mayjonade B."/>
            <person name="Legrand L."/>
            <person name="Gill N."/>
            <person name="Kane N.C."/>
            <person name="Bowers J.E."/>
            <person name="Hubner S."/>
            <person name="Bellec A."/>
            <person name="Berard A."/>
            <person name="Berges H."/>
            <person name="Blanchet N."/>
            <person name="Boniface M.C."/>
            <person name="Brunel D."/>
            <person name="Catrice O."/>
            <person name="Chaidir N."/>
            <person name="Claudel C."/>
            <person name="Donnadieu C."/>
            <person name="Faraut T."/>
            <person name="Fievet G."/>
            <person name="Helmstetter N."/>
            <person name="King M."/>
            <person name="Knapp S.J."/>
            <person name="Lai Z."/>
            <person name="Le Paslier M.C."/>
            <person name="Lippi Y."/>
            <person name="Lorenzon L."/>
            <person name="Mandel J.R."/>
            <person name="Marage G."/>
            <person name="Marchand G."/>
            <person name="Marquand E."/>
            <person name="Bret-Mestries E."/>
            <person name="Morien E."/>
            <person name="Nambeesan S."/>
            <person name="Nguyen T."/>
            <person name="Pegot-Espagnet P."/>
            <person name="Pouilly N."/>
            <person name="Raftis F."/>
            <person name="Sallet E."/>
            <person name="Schiex T."/>
            <person name="Thomas J."/>
            <person name="Vandecasteele C."/>
            <person name="Vares D."/>
            <person name="Vear F."/>
            <person name="Vautrin S."/>
            <person name="Crespi M."/>
            <person name="Mangin B."/>
            <person name="Burke J.M."/>
            <person name="Salse J."/>
            <person name="Munos S."/>
            <person name="Vincourt P."/>
            <person name="Rieseberg L.H."/>
            <person name="Langlade N.B."/>
        </authorList>
    </citation>
    <scope>NUCLEOTIDE SEQUENCE [LARGE SCALE GENOMIC DNA]</scope>
    <source>
        <strain evidence="2">cv. SF193</strain>
    </source>
</reference>
<gene>
    <name evidence="1" type="ORF">HannXRQ_Chr05g0128861</name>
</gene>
<proteinExistence type="predicted"/>
<organism evidence="1 2">
    <name type="scientific">Helianthus annuus</name>
    <name type="common">Common sunflower</name>
    <dbReference type="NCBI Taxonomy" id="4232"/>
    <lineage>
        <taxon>Eukaryota</taxon>
        <taxon>Viridiplantae</taxon>
        <taxon>Streptophyta</taxon>
        <taxon>Embryophyta</taxon>
        <taxon>Tracheophyta</taxon>
        <taxon>Spermatophyta</taxon>
        <taxon>Magnoliopsida</taxon>
        <taxon>eudicotyledons</taxon>
        <taxon>Gunneridae</taxon>
        <taxon>Pentapetalae</taxon>
        <taxon>asterids</taxon>
        <taxon>campanulids</taxon>
        <taxon>Asterales</taxon>
        <taxon>Asteraceae</taxon>
        <taxon>Asteroideae</taxon>
        <taxon>Heliantheae alliance</taxon>
        <taxon>Heliantheae</taxon>
        <taxon>Helianthus</taxon>
    </lineage>
</organism>
<dbReference type="InParanoid" id="A0A251UKU2"/>
<sequence length="91" mass="10230">MFTVIQDAGTISGSSFKLEYKWGSNGILTRFRYPCHMPLSIWTFLSILNIPSKYYLVCSLFLHRGETHDILTITMATSILTPGGIELSLTL</sequence>
<dbReference type="AlphaFoldDB" id="A0A251UKU2"/>
<keyword evidence="2" id="KW-1185">Reference proteome</keyword>
<protein>
    <submittedName>
        <fullName evidence="1">Uncharacterized protein</fullName>
    </submittedName>
</protein>
<dbReference type="Proteomes" id="UP000215914">
    <property type="component" value="Chromosome 5"/>
</dbReference>
<evidence type="ECO:0000313" key="2">
    <source>
        <dbReference type="Proteomes" id="UP000215914"/>
    </source>
</evidence>
<name>A0A251UKU2_HELAN</name>
<accession>A0A251UKU2</accession>
<dbReference type="EMBL" id="CM007894">
    <property type="protein sequence ID" value="OTG23724.1"/>
    <property type="molecule type" value="Genomic_DNA"/>
</dbReference>